<evidence type="ECO:0000256" key="1">
    <source>
        <dbReference type="SAM" id="Phobius"/>
    </source>
</evidence>
<sequence>MSLYARQFHQLSEFQTALDLAQIATAAAAAVAAGVAVWQSKMTKQQIDSRLRPWIGTKEIMIAQDKIEVVLTNYGGLPALSAVGKSDLSDKVLTIADLKGQDDKNTMGTIMPNSEKFYIMELSDDPHKKILSFGYVVEYTYAGGKQGEYGMIAKLGAGNRRFEIIQEWTK</sequence>
<organism evidence="2 3">
    <name type="scientific">Nitrososphaera viennensis EN76</name>
    <dbReference type="NCBI Taxonomy" id="926571"/>
    <lineage>
        <taxon>Archaea</taxon>
        <taxon>Nitrososphaerota</taxon>
        <taxon>Nitrososphaeria</taxon>
        <taxon>Nitrososphaerales</taxon>
        <taxon>Nitrososphaeraceae</taxon>
        <taxon>Nitrososphaera</taxon>
    </lineage>
</organism>
<keyword evidence="1" id="KW-0812">Transmembrane</keyword>
<dbReference type="Proteomes" id="UP000027093">
    <property type="component" value="Chromosome"/>
</dbReference>
<keyword evidence="1" id="KW-1133">Transmembrane helix</keyword>
<keyword evidence="1" id="KW-0472">Membrane</keyword>
<dbReference type="KEGG" id="nvn:NVIE_024920"/>
<dbReference type="AlphaFoldDB" id="A0A060HJN1"/>
<evidence type="ECO:0000313" key="2">
    <source>
        <dbReference type="EMBL" id="AIC16759.1"/>
    </source>
</evidence>
<evidence type="ECO:0000313" key="3">
    <source>
        <dbReference type="Proteomes" id="UP000027093"/>
    </source>
</evidence>
<dbReference type="EMBL" id="CP007536">
    <property type="protein sequence ID" value="AIC16759.1"/>
    <property type="molecule type" value="Genomic_DNA"/>
</dbReference>
<feature type="transmembrane region" description="Helical" evidence="1">
    <location>
        <begin position="20"/>
        <end position="38"/>
    </location>
</feature>
<reference evidence="2 3" key="1">
    <citation type="journal article" date="2014" name="Int. J. Syst. Evol. Microbiol.">
        <title>Nitrososphaera viennensis gen. nov., sp. nov., an aerobic and mesophilic, ammonia-oxidizing archaeon from soil and a member of the archaeal phylum Thaumarchaeota.</title>
        <authorList>
            <person name="Stieglmeier M."/>
            <person name="Klingl A."/>
            <person name="Alves R.J."/>
            <person name="Rittmann S.K."/>
            <person name="Melcher M."/>
            <person name="Leisch N."/>
            <person name="Schleper C."/>
        </authorList>
    </citation>
    <scope>NUCLEOTIDE SEQUENCE [LARGE SCALE GENOMIC DNA]</scope>
    <source>
        <strain evidence="2">EN76</strain>
    </source>
</reference>
<dbReference type="HOGENOM" id="CLU_1567214_0_0_2"/>
<proteinExistence type="predicted"/>
<gene>
    <name evidence="2" type="ORF">NVIE_024920</name>
</gene>
<keyword evidence="3" id="KW-1185">Reference proteome</keyword>
<name>A0A060HJN1_9ARCH</name>
<protein>
    <submittedName>
        <fullName evidence="2">Uncharacterized protein</fullName>
    </submittedName>
</protein>
<accession>A0A060HJN1</accession>